<evidence type="ECO:0000313" key="4">
    <source>
        <dbReference type="RefSeq" id="XP_028148124.1"/>
    </source>
</evidence>
<feature type="repeat" description="ANK" evidence="3">
    <location>
        <begin position="172"/>
        <end position="204"/>
    </location>
</feature>
<evidence type="ECO:0000256" key="2">
    <source>
        <dbReference type="ARBA" id="ARBA00023043"/>
    </source>
</evidence>
<keyword evidence="2 3" id="KW-0040">ANK repeat</keyword>
<feature type="repeat" description="ANK" evidence="3">
    <location>
        <begin position="36"/>
        <end position="68"/>
    </location>
</feature>
<feature type="repeat" description="ANK" evidence="3">
    <location>
        <begin position="565"/>
        <end position="594"/>
    </location>
</feature>
<evidence type="ECO:0000256" key="3">
    <source>
        <dbReference type="PROSITE-ProRule" id="PRU00023"/>
    </source>
</evidence>
<feature type="repeat" description="ANK" evidence="3">
    <location>
        <begin position="528"/>
        <end position="560"/>
    </location>
</feature>
<name>A0A6P7GEU7_DIAVI</name>
<dbReference type="RefSeq" id="XP_028148124.1">
    <property type="nucleotide sequence ID" value="XM_028292323.1"/>
</dbReference>
<feature type="repeat" description="ANK" evidence="3">
    <location>
        <begin position="206"/>
        <end position="237"/>
    </location>
</feature>
<evidence type="ECO:0000256" key="1">
    <source>
        <dbReference type="ARBA" id="ARBA00022737"/>
    </source>
</evidence>
<feature type="repeat" description="ANK" evidence="3">
    <location>
        <begin position="139"/>
        <end position="171"/>
    </location>
</feature>
<dbReference type="PRINTS" id="PR01415">
    <property type="entry name" value="ANKYRIN"/>
</dbReference>
<dbReference type="InterPro" id="IPR002110">
    <property type="entry name" value="Ankyrin_rpt"/>
</dbReference>
<dbReference type="InParanoid" id="A0A6P7GEU7"/>
<reference evidence="4" key="1">
    <citation type="submission" date="2025-08" db="UniProtKB">
        <authorList>
            <consortium name="RefSeq"/>
        </authorList>
    </citation>
    <scope>IDENTIFICATION</scope>
    <source>
        <tissue evidence="4">Whole insect</tissue>
    </source>
</reference>
<proteinExistence type="predicted"/>
<dbReference type="PANTHER" id="PTHR24171">
    <property type="entry name" value="ANKYRIN REPEAT DOMAIN-CONTAINING PROTEIN 39-RELATED"/>
    <property type="match status" value="1"/>
</dbReference>
<organism evidence="4">
    <name type="scientific">Diabrotica virgifera virgifera</name>
    <name type="common">western corn rootworm</name>
    <dbReference type="NCBI Taxonomy" id="50390"/>
    <lineage>
        <taxon>Eukaryota</taxon>
        <taxon>Metazoa</taxon>
        <taxon>Ecdysozoa</taxon>
        <taxon>Arthropoda</taxon>
        <taxon>Hexapoda</taxon>
        <taxon>Insecta</taxon>
        <taxon>Pterygota</taxon>
        <taxon>Neoptera</taxon>
        <taxon>Endopterygota</taxon>
        <taxon>Coleoptera</taxon>
        <taxon>Polyphaga</taxon>
        <taxon>Cucujiformia</taxon>
        <taxon>Chrysomeloidea</taxon>
        <taxon>Chrysomelidae</taxon>
        <taxon>Galerucinae</taxon>
        <taxon>Diabroticina</taxon>
        <taxon>Diabroticites</taxon>
        <taxon>Diabrotica</taxon>
    </lineage>
</organism>
<dbReference type="PROSITE" id="PS50088">
    <property type="entry name" value="ANK_REPEAT"/>
    <property type="match status" value="16"/>
</dbReference>
<feature type="repeat" description="ANK" evidence="3">
    <location>
        <begin position="1072"/>
        <end position="1104"/>
    </location>
</feature>
<protein>
    <submittedName>
        <fullName evidence="4">Serine/threonine-protein phosphatase 6 regulatory ankyrin repeat subunit C-like</fullName>
    </submittedName>
</protein>
<feature type="repeat" description="ANK" evidence="3">
    <location>
        <begin position="1039"/>
        <end position="1071"/>
    </location>
</feature>
<feature type="repeat" description="ANK" evidence="3">
    <location>
        <begin position="664"/>
        <end position="696"/>
    </location>
</feature>
<sequence>MDINSDQLTVAIRSNDYTEVASLLDKGLDVNGVDSDGYRPLHEAVKRGFLDIVELLLKRSANVNSSTSQFLITPLHLAAIWGHLEVVNLLITYGASLETKCDIGLSPQHRRRMEYTFDDHFEASNMLRDECYGAYMQGNLTTPLTLAADCGNTEVVKLLIEYGADVNKTNGDGCTVLHIASGYGEEEIVSLLLHKESNLEARINLCGSTPLHLAMRNRSKVIDLLVQAGADVTARNRNGQRPLDIVCDIINSLETKTYITGNPFADNVKIYDTKSFVYTAKRLIQFMLLVSKDIEMPNIEYSAHEFCHKLKRKYRTNGSLSYRKYHSFSYIYVTYTDRNTHAINNFMIEIVHHSTNSSKQWVQGTNKLQVASLLYKGLDVNGVNSEGYRPLHEAVKRGYLDIVELLLKRSANVNLSTSQFLITPLHLAAIWGHLKVVKLLITYGVSLETKCDIGLPPDIRSALSTSIAMYPSISSILKSRCNYFDIQGRKPIMDINSDQLTVAIRRNDYTEVANLLDKGLDVNGVNSEGYRPLHEAVKGEYLDIVELLLKRSANVNLFTTRFMITPLHLAVIWGHLEVVKLLITYGASLETKCDIGLPPEIRSGISYTYYDRSCISDILKCERFYVDGQGNFTTPLTLAADCDNIEVVKLLIEYGADVNNTNSDGCTVLHTSSGYGDEEIVSLLLQKESNLEARINLCVHAGADVTAKDKNGQTPLDIACDIIINTDDCIFPLDSPFSFYYTKIFDYKAELLIKFMLLVSKDIEMPNIEYTAHEFCHELKRKYQENIEQMEACLIENTTVSVYTFLQALYYNKRKLLTFLYNQQLRQEVKHIDKYISKYEEYSSIAPMVMKKVQESVTRLDLLEAADIAMEMIAPNLVLDCRRIILNYLSNDDLYSLTESKPIMDINSDQLTVAIRCNNYTEVASLLDKGLDVNGVDSEGYRPLHEAVKRGYLDIVELLLKRSANVNLSTSRFLTTPLHLAAIFGHLEVVKLLITYGASLETKCDIGLPEEYRSGLSYVDRDHASYIIQNAWDFDIQGNFTTPLTLAADCGNTEVVKLLIERGADVNKSNDDGCTVLHIASGYGDVEIVSLLLQKESNLEARINLCGSTPLHLALDTNKRIVIDLLLHAGADVMAKDRSGRRPLDIVCDIINSLERETYLRDHFYDDELYYSAIYDMHSCKYKAKRLIQFMLLVSKDIEIKKHEDWAGDFGFERESTYYTFCHKHKRKYQKNIKQMEACLIKNTTVSVYTFLQALYYNKKNLLTFLYNQQLRQEVKNIDKYISKYKEYSSIAPMVMKKVQESVRRLDLLEAASTAMEIIVPNLVLDCRRIILNYLSNGDLHSLTESVSFPNY</sequence>
<dbReference type="PROSITE" id="PS50297">
    <property type="entry name" value="ANK_REP_REGION"/>
    <property type="match status" value="16"/>
</dbReference>
<feature type="repeat" description="ANK" evidence="3">
    <location>
        <begin position="976"/>
        <end position="1005"/>
    </location>
</feature>
<feature type="repeat" description="ANK" evidence="3">
    <location>
        <begin position="386"/>
        <end position="418"/>
    </location>
</feature>
<dbReference type="SMART" id="SM00248">
    <property type="entry name" value="ANK"/>
    <property type="match status" value="19"/>
</dbReference>
<feature type="repeat" description="ANK" evidence="3">
    <location>
        <begin position="73"/>
        <end position="102"/>
    </location>
</feature>
<feature type="repeat" description="ANK" evidence="3">
    <location>
        <begin position="939"/>
        <end position="971"/>
    </location>
</feature>
<feature type="repeat" description="ANK" evidence="3">
    <location>
        <begin position="631"/>
        <end position="663"/>
    </location>
</feature>
<dbReference type="InterPro" id="IPR036770">
    <property type="entry name" value="Ankyrin_rpt-contain_sf"/>
</dbReference>
<feature type="repeat" description="ANK" evidence="3">
    <location>
        <begin position="423"/>
        <end position="452"/>
    </location>
</feature>
<keyword evidence="1" id="KW-0677">Repeat</keyword>
<gene>
    <name evidence="4" type="primary">LOC114341524</name>
</gene>
<feature type="repeat" description="ANK" evidence="3">
    <location>
        <begin position="1106"/>
        <end position="1138"/>
    </location>
</feature>
<accession>A0A6P7GEU7</accession>
<dbReference type="Pfam" id="PF12796">
    <property type="entry name" value="Ank_2"/>
    <property type="match status" value="7"/>
</dbReference>
<dbReference type="SUPFAM" id="SSF48403">
    <property type="entry name" value="Ankyrin repeat"/>
    <property type="match status" value="3"/>
</dbReference>
<dbReference type="Gene3D" id="1.25.40.20">
    <property type="entry name" value="Ankyrin repeat-containing domain"/>
    <property type="match status" value="7"/>
</dbReference>